<dbReference type="Pfam" id="PF13439">
    <property type="entry name" value="Glyco_transf_4"/>
    <property type="match status" value="1"/>
</dbReference>
<sequence length="384" mass="42555">MVWNIALETARQGCEVTIVERQWDGLPRVEKRDSVTFRRVSLATGSDDPWAEVPYRMVSTPTGAARLIVDRTNFALKAYGVLRNLEFDVIHVHLPFAANVLVTVAPTLRKRMIYTAHIGETEKRVDDPPFSPDVYLAKRVALSAILNDDALNSFKNRGVNPKRLSFVPNGVDVERFSQSDASRRGEVERKYGLSDRTVVLFVGSVTPRKGAAELLNAFINVHTEFPDAKLVFAGTTDLSPEYVARIRSVADEAGLDERVVFTGYTSEEEIQGLYERADLFALPSHDDGFPLVVTEAMAAGTPIIASNVGGIPRQVEDGVQGCLVEPKNSAELIDALKTVLGDEERRERMSVGARRRAEEFAWDRIASRYISIYETVAEAVERAG</sequence>
<organism evidence="3 4">
    <name type="scientific">Halobium salinum</name>
    <dbReference type="NCBI Taxonomy" id="1364940"/>
    <lineage>
        <taxon>Archaea</taxon>
        <taxon>Methanobacteriati</taxon>
        <taxon>Methanobacteriota</taxon>
        <taxon>Stenosarchaea group</taxon>
        <taxon>Halobacteria</taxon>
        <taxon>Halobacteriales</taxon>
        <taxon>Haloferacaceae</taxon>
        <taxon>Halobium</taxon>
    </lineage>
</organism>
<dbReference type="PANTHER" id="PTHR12526">
    <property type="entry name" value="GLYCOSYLTRANSFERASE"/>
    <property type="match status" value="1"/>
</dbReference>
<dbReference type="RefSeq" id="WP_267621992.1">
    <property type="nucleotide sequence ID" value="NZ_JAODIW010000006.1"/>
</dbReference>
<dbReference type="SUPFAM" id="SSF53756">
    <property type="entry name" value="UDP-Glycosyltransferase/glycogen phosphorylase"/>
    <property type="match status" value="1"/>
</dbReference>
<dbReference type="PANTHER" id="PTHR12526:SF637">
    <property type="entry name" value="GLYCOSYLTRANSFERASE EPSF-RELATED"/>
    <property type="match status" value="1"/>
</dbReference>
<evidence type="ECO:0000313" key="3">
    <source>
        <dbReference type="EMBL" id="MFC4357700.1"/>
    </source>
</evidence>
<dbReference type="GO" id="GO:0016757">
    <property type="term" value="F:glycosyltransferase activity"/>
    <property type="evidence" value="ECO:0007669"/>
    <property type="project" value="UniProtKB-KW"/>
</dbReference>
<keyword evidence="4" id="KW-1185">Reference proteome</keyword>
<dbReference type="Proteomes" id="UP001595921">
    <property type="component" value="Unassembled WGS sequence"/>
</dbReference>
<dbReference type="Pfam" id="PF00534">
    <property type="entry name" value="Glycos_transf_1"/>
    <property type="match status" value="1"/>
</dbReference>
<dbReference type="AlphaFoldDB" id="A0ABD5PAH5"/>
<keyword evidence="3" id="KW-0328">Glycosyltransferase</keyword>
<dbReference type="EMBL" id="JBHSDS010000003">
    <property type="protein sequence ID" value="MFC4357700.1"/>
    <property type="molecule type" value="Genomic_DNA"/>
</dbReference>
<evidence type="ECO:0000259" key="1">
    <source>
        <dbReference type="Pfam" id="PF00534"/>
    </source>
</evidence>
<gene>
    <name evidence="3" type="ORF">ACFO0N_07025</name>
</gene>
<reference evidence="3 4" key="1">
    <citation type="journal article" date="2019" name="Int. J. Syst. Evol. Microbiol.">
        <title>The Global Catalogue of Microorganisms (GCM) 10K type strain sequencing project: providing services to taxonomists for standard genome sequencing and annotation.</title>
        <authorList>
            <consortium name="The Broad Institute Genomics Platform"/>
            <consortium name="The Broad Institute Genome Sequencing Center for Infectious Disease"/>
            <person name="Wu L."/>
            <person name="Ma J."/>
        </authorList>
    </citation>
    <scope>NUCLEOTIDE SEQUENCE [LARGE SCALE GENOMIC DNA]</scope>
    <source>
        <strain evidence="3 4">CGMCC 1.12553</strain>
    </source>
</reference>
<evidence type="ECO:0000259" key="2">
    <source>
        <dbReference type="Pfam" id="PF13439"/>
    </source>
</evidence>
<feature type="domain" description="Glycosyl transferase family 1" evidence="1">
    <location>
        <begin position="189"/>
        <end position="355"/>
    </location>
</feature>
<dbReference type="CDD" id="cd03801">
    <property type="entry name" value="GT4_PimA-like"/>
    <property type="match status" value="1"/>
</dbReference>
<dbReference type="InterPro" id="IPR028098">
    <property type="entry name" value="Glyco_trans_4-like_N"/>
</dbReference>
<protein>
    <submittedName>
        <fullName evidence="3">Glycosyltransferase family 4 protein</fullName>
        <ecNumber evidence="3">2.4.-.-</ecNumber>
    </submittedName>
</protein>
<evidence type="ECO:0000313" key="4">
    <source>
        <dbReference type="Proteomes" id="UP001595921"/>
    </source>
</evidence>
<comment type="caution">
    <text evidence="3">The sequence shown here is derived from an EMBL/GenBank/DDBJ whole genome shotgun (WGS) entry which is preliminary data.</text>
</comment>
<dbReference type="EC" id="2.4.-.-" evidence="3"/>
<dbReference type="Gene3D" id="3.40.50.2000">
    <property type="entry name" value="Glycogen Phosphorylase B"/>
    <property type="match status" value="2"/>
</dbReference>
<proteinExistence type="predicted"/>
<feature type="domain" description="Glycosyltransferase subfamily 4-like N-terminal" evidence="2">
    <location>
        <begin position="2"/>
        <end position="175"/>
    </location>
</feature>
<name>A0ABD5PAH5_9EURY</name>
<dbReference type="InterPro" id="IPR001296">
    <property type="entry name" value="Glyco_trans_1"/>
</dbReference>
<keyword evidence="3" id="KW-0808">Transferase</keyword>
<accession>A0ABD5PAH5</accession>